<dbReference type="EMBL" id="BNDW01000118">
    <property type="protein sequence ID" value="GHI27996.1"/>
    <property type="molecule type" value="Genomic_DNA"/>
</dbReference>
<keyword evidence="1" id="KW-0731">Sigma factor</keyword>
<keyword evidence="1" id="KW-0805">Transcription regulation</keyword>
<reference evidence="3" key="1">
    <citation type="submission" date="2024-05" db="EMBL/GenBank/DDBJ databases">
        <title>Whole genome shotgun sequence of Streptomyces hydrogenans NBRC 13475.</title>
        <authorList>
            <person name="Komaki H."/>
            <person name="Tamura T."/>
        </authorList>
    </citation>
    <scope>NUCLEOTIDE SEQUENCE</scope>
    <source>
        <strain evidence="3">NBRC 13475</strain>
    </source>
</reference>
<feature type="domain" description="RNA polymerase sigma-70 region 2" evidence="2">
    <location>
        <begin position="2"/>
        <end position="47"/>
    </location>
</feature>
<dbReference type="Proteomes" id="UP001052739">
    <property type="component" value="Unassembled WGS sequence"/>
</dbReference>
<comment type="caution">
    <text evidence="3">The sequence shown here is derived from an EMBL/GenBank/DDBJ whole genome shotgun (WGS) entry which is preliminary data.</text>
</comment>
<dbReference type="InterPro" id="IPR007627">
    <property type="entry name" value="RNA_pol_sigma70_r2"/>
</dbReference>
<name>A0ABQ3PSK3_9ACTN</name>
<dbReference type="Gene3D" id="1.10.1740.10">
    <property type="match status" value="1"/>
</dbReference>
<keyword evidence="4" id="KW-1185">Reference proteome</keyword>
<organism evidence="3 4">
    <name type="scientific">Streptomyces hydrogenans</name>
    <dbReference type="NCBI Taxonomy" id="1873719"/>
    <lineage>
        <taxon>Bacteria</taxon>
        <taxon>Bacillati</taxon>
        <taxon>Actinomycetota</taxon>
        <taxon>Actinomycetes</taxon>
        <taxon>Kitasatosporales</taxon>
        <taxon>Streptomycetaceae</taxon>
        <taxon>Streptomyces</taxon>
    </lineage>
</organism>
<comment type="similarity">
    <text evidence="1">Belongs to the sigma-70 factor family. ECF subfamily.</text>
</comment>
<keyword evidence="1" id="KW-0804">Transcription</keyword>
<sequence length="75" mass="8687">MWDAEDLAQEALARAFTRAAQTHQPVERPMAWLVRIATNAYLDQVRRPAPLLVERQSKPLLPPPIPPRYAMRSRR</sequence>
<accession>A0ABQ3PSK3</accession>
<dbReference type="PROSITE" id="PS01063">
    <property type="entry name" value="SIGMA70_ECF"/>
    <property type="match status" value="1"/>
</dbReference>
<evidence type="ECO:0000313" key="3">
    <source>
        <dbReference type="EMBL" id="GHI27996.1"/>
    </source>
</evidence>
<dbReference type="InterPro" id="IPR000838">
    <property type="entry name" value="RNA_pol_sigma70_ECF_CS"/>
</dbReference>
<gene>
    <name evidence="3" type="ORF">Shyd_93670</name>
</gene>
<keyword evidence="1" id="KW-0238">DNA-binding</keyword>
<dbReference type="SUPFAM" id="SSF88946">
    <property type="entry name" value="Sigma2 domain of RNA polymerase sigma factors"/>
    <property type="match status" value="1"/>
</dbReference>
<dbReference type="Pfam" id="PF04542">
    <property type="entry name" value="Sigma70_r2"/>
    <property type="match status" value="1"/>
</dbReference>
<proteinExistence type="inferred from homology"/>
<evidence type="ECO:0000259" key="2">
    <source>
        <dbReference type="Pfam" id="PF04542"/>
    </source>
</evidence>
<protein>
    <recommendedName>
        <fullName evidence="1">RNA polymerase sigma factor</fullName>
    </recommendedName>
</protein>
<evidence type="ECO:0000256" key="1">
    <source>
        <dbReference type="RuleBase" id="RU000716"/>
    </source>
</evidence>
<evidence type="ECO:0000313" key="4">
    <source>
        <dbReference type="Proteomes" id="UP001052739"/>
    </source>
</evidence>
<dbReference type="InterPro" id="IPR013325">
    <property type="entry name" value="RNA_pol_sigma_r2"/>
</dbReference>